<evidence type="ECO:0000313" key="2">
    <source>
        <dbReference type="EMBL" id="ODN88127.1"/>
    </source>
</evidence>
<accession>A0A1E3IHQ0</accession>
<sequence length="120" mass="13187">MIPTTSPNSPGSPLHEQTSYRVKRKYDDEEEDPPPPTPQPVEHARVSHNAQLLTPPNSSPSRPSAPQPDEPLPPLPLDILHYIIALADSETLQTIAGVSKMFQIKGERFSKKLVETAADC</sequence>
<feature type="compositionally biased region" description="Pro residues" evidence="1">
    <location>
        <begin position="63"/>
        <end position="75"/>
    </location>
</feature>
<organism evidence="2 3">
    <name type="scientific">Cryptococcus wingfieldii CBS 7118</name>
    <dbReference type="NCBI Taxonomy" id="1295528"/>
    <lineage>
        <taxon>Eukaryota</taxon>
        <taxon>Fungi</taxon>
        <taxon>Dikarya</taxon>
        <taxon>Basidiomycota</taxon>
        <taxon>Agaricomycotina</taxon>
        <taxon>Tremellomycetes</taxon>
        <taxon>Tremellales</taxon>
        <taxon>Cryptococcaceae</taxon>
        <taxon>Cryptococcus</taxon>
    </lineage>
</organism>
<comment type="caution">
    <text evidence="2">The sequence shown here is derived from an EMBL/GenBank/DDBJ whole genome shotgun (WGS) entry which is preliminary data.</text>
</comment>
<keyword evidence="3" id="KW-1185">Reference proteome</keyword>
<dbReference type="EMBL" id="AWGH01000026">
    <property type="protein sequence ID" value="ODN88127.1"/>
    <property type="molecule type" value="Genomic_DNA"/>
</dbReference>
<protein>
    <recommendedName>
        <fullName evidence="4">F-box domain-containing protein</fullName>
    </recommendedName>
</protein>
<name>A0A1E3IHQ0_9TREE</name>
<dbReference type="RefSeq" id="XP_019029195.1">
    <property type="nucleotide sequence ID" value="XM_019178918.1"/>
</dbReference>
<reference evidence="2 3" key="1">
    <citation type="submission" date="2016-06" db="EMBL/GenBank/DDBJ databases">
        <title>Evolution of pathogenesis and genome organization in the Tremellales.</title>
        <authorList>
            <person name="Cuomo C."/>
            <person name="Litvintseva A."/>
            <person name="Heitman J."/>
            <person name="Chen Y."/>
            <person name="Sun S."/>
            <person name="Springer D."/>
            <person name="Dromer F."/>
            <person name="Young S."/>
            <person name="Zeng Q."/>
            <person name="Chapman S."/>
            <person name="Gujja S."/>
            <person name="Saif S."/>
            <person name="Birren B."/>
        </authorList>
    </citation>
    <scope>NUCLEOTIDE SEQUENCE [LARGE SCALE GENOMIC DNA]</scope>
    <source>
        <strain evidence="2 3">CBS 7118</strain>
    </source>
</reference>
<dbReference type="GeneID" id="30196103"/>
<proteinExistence type="predicted"/>
<feature type="compositionally biased region" description="Polar residues" evidence="1">
    <location>
        <begin position="1"/>
        <end position="20"/>
    </location>
</feature>
<evidence type="ECO:0008006" key="4">
    <source>
        <dbReference type="Google" id="ProtNLM"/>
    </source>
</evidence>
<evidence type="ECO:0000313" key="3">
    <source>
        <dbReference type="Proteomes" id="UP000094819"/>
    </source>
</evidence>
<evidence type="ECO:0000256" key="1">
    <source>
        <dbReference type="SAM" id="MobiDB-lite"/>
    </source>
</evidence>
<dbReference type="AlphaFoldDB" id="A0A1E3IHQ0"/>
<feature type="region of interest" description="Disordered" evidence="1">
    <location>
        <begin position="1"/>
        <end position="75"/>
    </location>
</feature>
<dbReference type="Proteomes" id="UP000094819">
    <property type="component" value="Unassembled WGS sequence"/>
</dbReference>
<gene>
    <name evidence="2" type="ORF">L198_06892</name>
</gene>